<reference evidence="6 7" key="1">
    <citation type="submission" date="2017-07" db="EMBL/GenBank/DDBJ databases">
        <title>Genome Sequence of Antarctobacter heliothermus Strain SMS3 Isolated from a culture of the Diatom Skeletonema marinoi.</title>
        <authorList>
            <person name="Topel M."/>
            <person name="Pinder M.I.M."/>
            <person name="Johansson O.N."/>
            <person name="Kourtchenko O."/>
            <person name="Godhe A."/>
            <person name="Clarke A.K."/>
        </authorList>
    </citation>
    <scope>NUCLEOTIDE SEQUENCE [LARGE SCALE GENOMIC DNA]</scope>
    <source>
        <strain evidence="6 7">SMS3</strain>
    </source>
</reference>
<dbReference type="GO" id="GO:0043190">
    <property type="term" value="C:ATP-binding cassette (ABC) transporter complex"/>
    <property type="evidence" value="ECO:0007669"/>
    <property type="project" value="InterPro"/>
</dbReference>
<dbReference type="Proteomes" id="UP000203589">
    <property type="component" value="Chromosome"/>
</dbReference>
<name>A0A222E768_9RHOB</name>
<organism evidence="6 7">
    <name type="scientific">Antarctobacter heliothermus</name>
    <dbReference type="NCBI Taxonomy" id="74033"/>
    <lineage>
        <taxon>Bacteria</taxon>
        <taxon>Pseudomonadati</taxon>
        <taxon>Pseudomonadota</taxon>
        <taxon>Alphaproteobacteria</taxon>
        <taxon>Rhodobacterales</taxon>
        <taxon>Roseobacteraceae</taxon>
        <taxon>Antarctobacter</taxon>
    </lineage>
</organism>
<sequence length="606" mass="67876">MYKISFQNLTAKIVAVGAILSASSLWAEPQHGIAMYGAPQLPPDFVSLPYANPDAPTGGKIVTGELGSYDSLNPLILKGTAPWQLRSLAYESLMGRNWDEPFALYGLLAESIETGPNREWVEFTLRPEARFSDGAPVTVEDVMWSYEILGTKGHPRYRGLWGQIESMEQTGDRSVRFTFNVDNPELALIVGWRPILQKAQWDGLDFENSSLDLVPISSAPYVIGDYEAGRYVELTRNPDYWGKDLPFRNGTDNLDTIRLEFFADDTALFEAFKSGIINTIRETNAEKWKTQYDFPAVRNGDIVLSEVGHQRPTGITGFVMNMRQPEFADWRVREAMIHAFNFEYINDTLTGGAQPRITSYFGNSQLGMREGPAEGLVKDLLTPFADDLLPGALEGYTLPVSDGTARNRKNLAKAIDLMAEAGWTVQDGVMKNAEGEPFVFEILLQQGQGENVTMAEIFIRALERMGITAVVNMIDPAQYKERTTRFDFQMTAYRRGMSLSPGNEQFGYWGIDSADQEGSMNWMGVKSPAVDAMINALLGAETRDGFLAATRALDRVLTTGRYVIPVQDRYAVSRIAHAKELTYPDTLPIYGDWLGFQPDVWWWEDK</sequence>
<evidence type="ECO:0000313" key="6">
    <source>
        <dbReference type="EMBL" id="ASP22047.1"/>
    </source>
</evidence>
<dbReference type="GO" id="GO:1904680">
    <property type="term" value="F:peptide transmembrane transporter activity"/>
    <property type="evidence" value="ECO:0007669"/>
    <property type="project" value="TreeGrafter"/>
</dbReference>
<evidence type="ECO:0000256" key="2">
    <source>
        <dbReference type="ARBA" id="ARBA00005695"/>
    </source>
</evidence>
<feature type="signal peptide" evidence="4">
    <location>
        <begin position="1"/>
        <end position="27"/>
    </location>
</feature>
<evidence type="ECO:0000256" key="3">
    <source>
        <dbReference type="ARBA" id="ARBA00022729"/>
    </source>
</evidence>
<dbReference type="AlphaFoldDB" id="A0A222E768"/>
<dbReference type="KEGG" id="aht:ANTHELSMS3_03416"/>
<dbReference type="GO" id="GO:0042884">
    <property type="term" value="P:microcin transport"/>
    <property type="evidence" value="ECO:0007669"/>
    <property type="project" value="TreeGrafter"/>
</dbReference>
<keyword evidence="3 4" id="KW-0732">Signal</keyword>
<dbReference type="Gene3D" id="3.10.105.10">
    <property type="entry name" value="Dipeptide-binding Protein, Domain 3"/>
    <property type="match status" value="1"/>
</dbReference>
<keyword evidence="7" id="KW-1185">Reference proteome</keyword>
<dbReference type="Pfam" id="PF00496">
    <property type="entry name" value="SBP_bac_5"/>
    <property type="match status" value="1"/>
</dbReference>
<evidence type="ECO:0000256" key="4">
    <source>
        <dbReference type="SAM" id="SignalP"/>
    </source>
</evidence>
<accession>A0A222E768</accession>
<comment type="subcellular location">
    <subcellularLocation>
        <location evidence="1">Periplasm</location>
    </subcellularLocation>
</comment>
<dbReference type="Gene3D" id="3.40.190.10">
    <property type="entry name" value="Periplasmic binding protein-like II"/>
    <property type="match status" value="1"/>
</dbReference>
<proteinExistence type="inferred from homology"/>
<dbReference type="GO" id="GO:0015833">
    <property type="term" value="P:peptide transport"/>
    <property type="evidence" value="ECO:0007669"/>
    <property type="project" value="TreeGrafter"/>
</dbReference>
<evidence type="ECO:0000259" key="5">
    <source>
        <dbReference type="Pfam" id="PF00496"/>
    </source>
</evidence>
<dbReference type="EMBL" id="CP022540">
    <property type="protein sequence ID" value="ASP22047.1"/>
    <property type="molecule type" value="Genomic_DNA"/>
</dbReference>
<comment type="similarity">
    <text evidence="2">Belongs to the bacterial solute-binding protein 5 family.</text>
</comment>
<feature type="domain" description="Solute-binding protein family 5" evidence="5">
    <location>
        <begin position="104"/>
        <end position="510"/>
    </location>
</feature>
<dbReference type="InterPro" id="IPR039424">
    <property type="entry name" value="SBP_5"/>
</dbReference>
<dbReference type="PANTHER" id="PTHR30290">
    <property type="entry name" value="PERIPLASMIC BINDING COMPONENT OF ABC TRANSPORTER"/>
    <property type="match status" value="1"/>
</dbReference>
<evidence type="ECO:0000313" key="7">
    <source>
        <dbReference type="Proteomes" id="UP000203589"/>
    </source>
</evidence>
<dbReference type="CDD" id="cd08497">
    <property type="entry name" value="MbnE-like"/>
    <property type="match status" value="1"/>
</dbReference>
<dbReference type="PANTHER" id="PTHR30290:SF64">
    <property type="entry name" value="ABC TRANSPORTER PERIPLASMIC BINDING PROTEIN"/>
    <property type="match status" value="1"/>
</dbReference>
<dbReference type="GO" id="GO:0030288">
    <property type="term" value="C:outer membrane-bounded periplasmic space"/>
    <property type="evidence" value="ECO:0007669"/>
    <property type="project" value="TreeGrafter"/>
</dbReference>
<dbReference type="PIRSF" id="PIRSF002741">
    <property type="entry name" value="MppA"/>
    <property type="match status" value="1"/>
</dbReference>
<protein>
    <submittedName>
        <fullName evidence="6">Oligopeptide-binding protein AppA</fullName>
    </submittedName>
</protein>
<dbReference type="SUPFAM" id="SSF53850">
    <property type="entry name" value="Periplasmic binding protein-like II"/>
    <property type="match status" value="1"/>
</dbReference>
<dbReference type="OrthoDB" id="9803988at2"/>
<evidence type="ECO:0000256" key="1">
    <source>
        <dbReference type="ARBA" id="ARBA00004418"/>
    </source>
</evidence>
<dbReference type="InterPro" id="IPR030678">
    <property type="entry name" value="Peptide/Ni-bd"/>
</dbReference>
<gene>
    <name evidence="6" type="ORF">ANTHELSMS3_03416</name>
</gene>
<feature type="chain" id="PRO_5012691212" evidence="4">
    <location>
        <begin position="28"/>
        <end position="606"/>
    </location>
</feature>
<dbReference type="InterPro" id="IPR000914">
    <property type="entry name" value="SBP_5_dom"/>
</dbReference>